<reference evidence="2" key="3">
    <citation type="journal article" date="2017" name="Nature">
        <title>Genome sequence of the progenitor of the wheat D genome Aegilops tauschii.</title>
        <authorList>
            <person name="Luo M.C."/>
            <person name="Gu Y.Q."/>
            <person name="Puiu D."/>
            <person name="Wang H."/>
            <person name="Twardziok S.O."/>
            <person name="Deal K.R."/>
            <person name="Huo N."/>
            <person name="Zhu T."/>
            <person name="Wang L."/>
            <person name="Wang Y."/>
            <person name="McGuire P.E."/>
            <person name="Liu S."/>
            <person name="Long H."/>
            <person name="Ramasamy R.K."/>
            <person name="Rodriguez J.C."/>
            <person name="Van S.L."/>
            <person name="Yuan L."/>
            <person name="Wang Z."/>
            <person name="Xia Z."/>
            <person name="Xiao L."/>
            <person name="Anderson O.D."/>
            <person name="Ouyang S."/>
            <person name="Liang Y."/>
            <person name="Zimin A.V."/>
            <person name="Pertea G."/>
            <person name="Qi P."/>
            <person name="Bennetzen J.L."/>
            <person name="Dai X."/>
            <person name="Dawson M.W."/>
            <person name="Muller H.G."/>
            <person name="Kugler K."/>
            <person name="Rivarola-Duarte L."/>
            <person name="Spannagl M."/>
            <person name="Mayer K.F.X."/>
            <person name="Lu F.H."/>
            <person name="Bevan M.W."/>
            <person name="Leroy P."/>
            <person name="Li P."/>
            <person name="You F.M."/>
            <person name="Sun Q."/>
            <person name="Liu Z."/>
            <person name="Lyons E."/>
            <person name="Wicker T."/>
            <person name="Salzberg S.L."/>
            <person name="Devos K.M."/>
            <person name="Dvorak J."/>
        </authorList>
    </citation>
    <scope>NUCLEOTIDE SEQUENCE [LARGE SCALE GENOMIC DNA]</scope>
    <source>
        <strain evidence="2">cv. AL8/78</strain>
    </source>
</reference>
<dbReference type="Pfam" id="PF00078">
    <property type="entry name" value="RVT_1"/>
    <property type="match status" value="1"/>
</dbReference>
<proteinExistence type="predicted"/>
<accession>A0A453HGJ2</accession>
<sequence>NKCSAVLFKVDFEKAYDKINWSFMLDVLKMKGFPERFVQWTKDVVSNGKVAITINDVIGPYFVTRKGLRQGDPFSPLLFNLAADVLATLVQRAQEQGFIKGVLPGLYAGGLNILQYADDTIFYVFLSI</sequence>
<evidence type="ECO:0000313" key="2">
    <source>
        <dbReference type="EnsemblPlants" id="AET4Gv20178600.1"/>
    </source>
</evidence>
<dbReference type="EnsemblPlants" id="AET4Gv20178600.1">
    <property type="protein sequence ID" value="AET4Gv20178600.1"/>
    <property type="gene ID" value="AET4Gv20178600"/>
</dbReference>
<dbReference type="Proteomes" id="UP000015105">
    <property type="component" value="Chromosome 4D"/>
</dbReference>
<dbReference type="STRING" id="200361.A0A453HGJ2"/>
<evidence type="ECO:0000259" key="1">
    <source>
        <dbReference type="PROSITE" id="PS50878"/>
    </source>
</evidence>
<keyword evidence="3" id="KW-1185">Reference proteome</keyword>
<dbReference type="PROSITE" id="PS50878">
    <property type="entry name" value="RT_POL"/>
    <property type="match status" value="1"/>
</dbReference>
<dbReference type="InterPro" id="IPR043502">
    <property type="entry name" value="DNA/RNA_pol_sf"/>
</dbReference>
<name>A0A453HGJ2_AEGTS</name>
<reference evidence="2" key="4">
    <citation type="submission" date="2019-03" db="UniProtKB">
        <authorList>
            <consortium name="EnsemblPlants"/>
        </authorList>
    </citation>
    <scope>IDENTIFICATION</scope>
</reference>
<reference evidence="3" key="2">
    <citation type="journal article" date="2017" name="Nat. Plants">
        <title>The Aegilops tauschii genome reveals multiple impacts of transposons.</title>
        <authorList>
            <person name="Zhao G."/>
            <person name="Zou C."/>
            <person name="Li K."/>
            <person name="Wang K."/>
            <person name="Li T."/>
            <person name="Gao L."/>
            <person name="Zhang X."/>
            <person name="Wang H."/>
            <person name="Yang Z."/>
            <person name="Liu X."/>
            <person name="Jiang W."/>
            <person name="Mao L."/>
            <person name="Kong X."/>
            <person name="Jiao Y."/>
            <person name="Jia J."/>
        </authorList>
    </citation>
    <scope>NUCLEOTIDE SEQUENCE [LARGE SCALE GENOMIC DNA]</scope>
    <source>
        <strain evidence="3">cv. AL8/78</strain>
    </source>
</reference>
<reference evidence="2" key="5">
    <citation type="journal article" date="2021" name="G3 (Bethesda)">
        <title>Aegilops tauschii genome assembly Aet v5.0 features greater sequence contiguity and improved annotation.</title>
        <authorList>
            <person name="Wang L."/>
            <person name="Zhu T."/>
            <person name="Rodriguez J.C."/>
            <person name="Deal K.R."/>
            <person name="Dubcovsky J."/>
            <person name="McGuire P.E."/>
            <person name="Lux T."/>
            <person name="Spannagl M."/>
            <person name="Mayer K.F.X."/>
            <person name="Baldrich P."/>
            <person name="Meyers B.C."/>
            <person name="Huo N."/>
            <person name="Gu Y.Q."/>
            <person name="Zhou H."/>
            <person name="Devos K.M."/>
            <person name="Bennetzen J.L."/>
            <person name="Unver T."/>
            <person name="Budak H."/>
            <person name="Gulick P.J."/>
            <person name="Galiba G."/>
            <person name="Kalapos B."/>
            <person name="Nelson D.R."/>
            <person name="Li P."/>
            <person name="You F.M."/>
            <person name="Luo M.C."/>
            <person name="Dvorak J."/>
        </authorList>
    </citation>
    <scope>NUCLEOTIDE SEQUENCE [LARGE SCALE GENOMIC DNA]</scope>
    <source>
        <strain evidence="2">cv. AL8/78</strain>
    </source>
</reference>
<dbReference type="PANTHER" id="PTHR19446">
    <property type="entry name" value="REVERSE TRANSCRIPTASES"/>
    <property type="match status" value="1"/>
</dbReference>
<dbReference type="AlphaFoldDB" id="A0A453HGJ2"/>
<evidence type="ECO:0000313" key="3">
    <source>
        <dbReference type="Proteomes" id="UP000015105"/>
    </source>
</evidence>
<protein>
    <recommendedName>
        <fullName evidence="1">Reverse transcriptase domain-containing protein</fullName>
    </recommendedName>
</protein>
<dbReference type="SUPFAM" id="SSF56672">
    <property type="entry name" value="DNA/RNA polymerases"/>
    <property type="match status" value="1"/>
</dbReference>
<feature type="domain" description="Reverse transcriptase" evidence="1">
    <location>
        <begin position="1"/>
        <end position="128"/>
    </location>
</feature>
<dbReference type="InterPro" id="IPR000477">
    <property type="entry name" value="RT_dom"/>
</dbReference>
<organism evidence="2 3">
    <name type="scientific">Aegilops tauschii subsp. strangulata</name>
    <name type="common">Goatgrass</name>
    <dbReference type="NCBI Taxonomy" id="200361"/>
    <lineage>
        <taxon>Eukaryota</taxon>
        <taxon>Viridiplantae</taxon>
        <taxon>Streptophyta</taxon>
        <taxon>Embryophyta</taxon>
        <taxon>Tracheophyta</taxon>
        <taxon>Spermatophyta</taxon>
        <taxon>Magnoliopsida</taxon>
        <taxon>Liliopsida</taxon>
        <taxon>Poales</taxon>
        <taxon>Poaceae</taxon>
        <taxon>BOP clade</taxon>
        <taxon>Pooideae</taxon>
        <taxon>Triticodae</taxon>
        <taxon>Triticeae</taxon>
        <taxon>Triticinae</taxon>
        <taxon>Aegilops</taxon>
    </lineage>
</organism>
<reference evidence="3" key="1">
    <citation type="journal article" date="2014" name="Science">
        <title>Ancient hybridizations among the ancestral genomes of bread wheat.</title>
        <authorList>
            <consortium name="International Wheat Genome Sequencing Consortium,"/>
            <person name="Marcussen T."/>
            <person name="Sandve S.R."/>
            <person name="Heier L."/>
            <person name="Spannagl M."/>
            <person name="Pfeifer M."/>
            <person name="Jakobsen K.S."/>
            <person name="Wulff B.B."/>
            <person name="Steuernagel B."/>
            <person name="Mayer K.F."/>
            <person name="Olsen O.A."/>
        </authorList>
    </citation>
    <scope>NUCLEOTIDE SEQUENCE [LARGE SCALE GENOMIC DNA]</scope>
    <source>
        <strain evidence="3">cv. AL8/78</strain>
    </source>
</reference>
<dbReference type="Gramene" id="AET4Gv20178600.1">
    <property type="protein sequence ID" value="AET4Gv20178600.1"/>
    <property type="gene ID" value="AET4Gv20178600"/>
</dbReference>